<dbReference type="CDD" id="cd09274">
    <property type="entry name" value="RNase_HI_RT_Ty3"/>
    <property type="match status" value="1"/>
</dbReference>
<dbReference type="InterPro" id="IPR041588">
    <property type="entry name" value="Integrase_H2C2"/>
</dbReference>
<dbReference type="Pfam" id="PF17917">
    <property type="entry name" value="RT_RNaseH"/>
    <property type="match status" value="1"/>
</dbReference>
<dbReference type="GO" id="GO:0004519">
    <property type="term" value="F:endonuclease activity"/>
    <property type="evidence" value="ECO:0007669"/>
    <property type="project" value="UniProtKB-KW"/>
</dbReference>
<dbReference type="SUPFAM" id="SSF53098">
    <property type="entry name" value="Ribonuclease H-like"/>
    <property type="match status" value="1"/>
</dbReference>
<dbReference type="AlphaFoldDB" id="A0A2B4RSM3"/>
<dbReference type="OrthoDB" id="5952884at2759"/>
<dbReference type="SUPFAM" id="SSF56672">
    <property type="entry name" value="DNA/RNA polymerases"/>
    <property type="match status" value="1"/>
</dbReference>
<accession>A0A2B4RSM3</accession>
<dbReference type="EMBL" id="LSMT01000343">
    <property type="protein sequence ID" value="PFX19819.1"/>
    <property type="molecule type" value="Genomic_DNA"/>
</dbReference>
<dbReference type="InterPro" id="IPR001584">
    <property type="entry name" value="Integrase_cat-core"/>
</dbReference>
<dbReference type="PROSITE" id="PS50994">
    <property type="entry name" value="INTEGRASE"/>
    <property type="match status" value="1"/>
</dbReference>
<reference evidence="9" key="1">
    <citation type="journal article" date="2017" name="bioRxiv">
        <title>Comparative analysis of the genomes of Stylophora pistillata and Acropora digitifera provides evidence for extensive differences between species of corals.</title>
        <authorList>
            <person name="Voolstra C.R."/>
            <person name="Li Y."/>
            <person name="Liew Y.J."/>
            <person name="Baumgarten S."/>
            <person name="Zoccola D."/>
            <person name="Flot J.-F."/>
            <person name="Tambutte S."/>
            <person name="Allemand D."/>
            <person name="Aranda M."/>
        </authorList>
    </citation>
    <scope>NUCLEOTIDE SEQUENCE [LARGE SCALE GENOMIC DNA]</scope>
</reference>
<dbReference type="Gene3D" id="1.10.340.70">
    <property type="match status" value="1"/>
</dbReference>
<dbReference type="GO" id="GO:0003964">
    <property type="term" value="F:RNA-directed DNA polymerase activity"/>
    <property type="evidence" value="ECO:0007669"/>
    <property type="project" value="UniProtKB-KW"/>
</dbReference>
<dbReference type="FunFam" id="1.10.340.70:FF:000003">
    <property type="entry name" value="Protein CBG25708"/>
    <property type="match status" value="1"/>
</dbReference>
<evidence type="ECO:0000256" key="4">
    <source>
        <dbReference type="ARBA" id="ARBA00022759"/>
    </source>
</evidence>
<evidence type="ECO:0000259" key="7">
    <source>
        <dbReference type="PROSITE" id="PS50994"/>
    </source>
</evidence>
<dbReference type="Gene3D" id="3.10.10.10">
    <property type="entry name" value="HIV Type 1 Reverse Transcriptase, subunit A, domain 1"/>
    <property type="match status" value="1"/>
</dbReference>
<comment type="caution">
    <text evidence="8">The sequence shown here is derived from an EMBL/GenBank/DDBJ whole genome shotgun (WGS) entry which is preliminary data.</text>
</comment>
<dbReference type="Proteomes" id="UP000225706">
    <property type="component" value="Unassembled WGS sequence"/>
</dbReference>
<sequence length="572" mass="64306">MYHYWIHSEAQSERECYTSVFEVSSSALCTQGERRMDELKRLVNEGLLKKVESSDWATPIVSVLKPDGTQVVLDEKSQPYVTINTHLGLYRYTRLPFGVAAAPAIFQQIIDKMLDGLTQTGGILDDLIVTGQSDEQHIKNLHHTLKKFEECGAKFKVSKCAIMQPKLEYFAFVLDREVPYNPKLGVQLAVDASPVGLGAVISHITANGTERPIAYASRSLTKSERNYSVIEKEALAINFGIRKFQQFLYGCRFTLLTDHQPLTLFFGSKKAIPVVAASRIHRSAIQLSAYQFDIRYHRSKQDTNADALSRLPCKGTDVGLHLDEESEDVNRIQDARVPINAKRLREDAARDPVLSRVIHFTLCGWPDKSEVPDNLKSYFAKRNDFTMEDGCLLRGTRVVIPAKHQETALAELHLSHPGIVRMKALARLHVWWPALDSDIEQLVGECETCQITHSKAPLTSDNPWMWPHRPWQRVHVDYCGPFLGGFFLVVVDAKSKWLEVIPMSSTTAQATADALRSLFAIHGLPKEIISDNGPQFVAQEFKDFIRHNHVKQILSAPYHPASNGKAEGAVNI</sequence>
<evidence type="ECO:0000313" key="9">
    <source>
        <dbReference type="Proteomes" id="UP000225706"/>
    </source>
</evidence>
<dbReference type="CDD" id="cd01647">
    <property type="entry name" value="RT_LTR"/>
    <property type="match status" value="1"/>
</dbReference>
<keyword evidence="6" id="KW-0695">RNA-directed DNA polymerase</keyword>
<dbReference type="Pfam" id="PF00078">
    <property type="entry name" value="RVT_1"/>
    <property type="match status" value="1"/>
</dbReference>
<dbReference type="GO" id="GO:0016787">
    <property type="term" value="F:hydrolase activity"/>
    <property type="evidence" value="ECO:0007669"/>
    <property type="project" value="UniProtKB-KW"/>
</dbReference>
<keyword evidence="2" id="KW-0548">Nucleotidyltransferase</keyword>
<organism evidence="8 9">
    <name type="scientific">Stylophora pistillata</name>
    <name type="common">Smooth cauliflower coral</name>
    <dbReference type="NCBI Taxonomy" id="50429"/>
    <lineage>
        <taxon>Eukaryota</taxon>
        <taxon>Metazoa</taxon>
        <taxon>Cnidaria</taxon>
        <taxon>Anthozoa</taxon>
        <taxon>Hexacorallia</taxon>
        <taxon>Scleractinia</taxon>
        <taxon>Astrocoeniina</taxon>
        <taxon>Pocilloporidae</taxon>
        <taxon>Stylophora</taxon>
    </lineage>
</organism>
<keyword evidence="1" id="KW-0808">Transferase</keyword>
<evidence type="ECO:0000256" key="1">
    <source>
        <dbReference type="ARBA" id="ARBA00022679"/>
    </source>
</evidence>
<dbReference type="InterPro" id="IPR043502">
    <property type="entry name" value="DNA/RNA_pol_sf"/>
</dbReference>
<dbReference type="InterPro" id="IPR012337">
    <property type="entry name" value="RNaseH-like_sf"/>
</dbReference>
<proteinExistence type="predicted"/>
<dbReference type="Gene3D" id="3.30.70.270">
    <property type="match status" value="1"/>
</dbReference>
<evidence type="ECO:0000256" key="6">
    <source>
        <dbReference type="ARBA" id="ARBA00022918"/>
    </source>
</evidence>
<dbReference type="InterPro" id="IPR000477">
    <property type="entry name" value="RT_dom"/>
</dbReference>
<evidence type="ECO:0000256" key="5">
    <source>
        <dbReference type="ARBA" id="ARBA00022801"/>
    </source>
</evidence>
<dbReference type="Pfam" id="PF17921">
    <property type="entry name" value="Integrase_H2C2"/>
    <property type="match status" value="1"/>
</dbReference>
<dbReference type="PANTHER" id="PTHR37984">
    <property type="entry name" value="PROTEIN CBG26694"/>
    <property type="match status" value="1"/>
</dbReference>
<dbReference type="Gene3D" id="3.30.420.10">
    <property type="entry name" value="Ribonuclease H-like superfamily/Ribonuclease H"/>
    <property type="match status" value="1"/>
</dbReference>
<protein>
    <submittedName>
        <fullName evidence="8">Uncharacterized protein K02A2.6</fullName>
    </submittedName>
</protein>
<dbReference type="GO" id="GO:0003676">
    <property type="term" value="F:nucleic acid binding"/>
    <property type="evidence" value="ECO:0007669"/>
    <property type="project" value="InterPro"/>
</dbReference>
<dbReference type="PANTHER" id="PTHR37984:SF5">
    <property type="entry name" value="PROTEIN NYNRIN-LIKE"/>
    <property type="match status" value="1"/>
</dbReference>
<feature type="domain" description="Integrase catalytic" evidence="7">
    <location>
        <begin position="466"/>
        <end position="572"/>
    </location>
</feature>
<name>A0A2B4RSM3_STYPI</name>
<dbReference type="InterPro" id="IPR041373">
    <property type="entry name" value="RT_RNaseH"/>
</dbReference>
<dbReference type="InterPro" id="IPR036397">
    <property type="entry name" value="RNaseH_sf"/>
</dbReference>
<keyword evidence="3" id="KW-0540">Nuclease</keyword>
<dbReference type="GO" id="GO:0015074">
    <property type="term" value="P:DNA integration"/>
    <property type="evidence" value="ECO:0007669"/>
    <property type="project" value="InterPro"/>
</dbReference>
<evidence type="ECO:0000313" key="8">
    <source>
        <dbReference type="EMBL" id="PFX19819.1"/>
    </source>
</evidence>
<gene>
    <name evidence="8" type="primary">K02A2.6</name>
    <name evidence="8" type="ORF">AWC38_SpisGene15739</name>
</gene>
<keyword evidence="4" id="KW-0255">Endonuclease</keyword>
<keyword evidence="5" id="KW-0378">Hydrolase</keyword>
<keyword evidence="9" id="KW-1185">Reference proteome</keyword>
<dbReference type="InterPro" id="IPR043128">
    <property type="entry name" value="Rev_trsase/Diguanyl_cyclase"/>
</dbReference>
<dbReference type="FunFam" id="3.10.20.370:FF:000001">
    <property type="entry name" value="Retrovirus-related Pol polyprotein from transposon 17.6-like protein"/>
    <property type="match status" value="1"/>
</dbReference>
<dbReference type="InterPro" id="IPR050951">
    <property type="entry name" value="Retrovirus_Pol_polyprotein"/>
</dbReference>
<evidence type="ECO:0000256" key="2">
    <source>
        <dbReference type="ARBA" id="ARBA00022695"/>
    </source>
</evidence>
<evidence type="ECO:0000256" key="3">
    <source>
        <dbReference type="ARBA" id="ARBA00022722"/>
    </source>
</evidence>
<dbReference type="Pfam" id="PF00665">
    <property type="entry name" value="rve"/>
    <property type="match status" value="1"/>
</dbReference>